<dbReference type="SMART" id="SM00086">
    <property type="entry name" value="PAC"/>
    <property type="match status" value="3"/>
</dbReference>
<feature type="transmembrane region" description="Helical" evidence="2">
    <location>
        <begin position="311"/>
        <end position="331"/>
    </location>
</feature>
<dbReference type="PROSITE" id="PS50112">
    <property type="entry name" value="PAS"/>
    <property type="match status" value="2"/>
</dbReference>
<evidence type="ECO:0000313" key="6">
    <source>
        <dbReference type="EMBL" id="MTW21080.1"/>
    </source>
</evidence>
<dbReference type="InterPro" id="IPR043128">
    <property type="entry name" value="Rev_trsase/Diguanyl_cyclase"/>
</dbReference>
<dbReference type="InterPro" id="IPR000160">
    <property type="entry name" value="GGDEF_dom"/>
</dbReference>
<sequence>MPLRDNGGRWNERHRRNALLLIVLLLVLGIAAIGWSAEGFLRRDIRAATHDKLTAIAALKADQIQVWLADKRKSLQALSGSPPFLAALEEALDPATPEPARRTAEARVTARLEGMRRANDYAAILLLDERARIQLGVGLAEPPTNWSALIATHHTPGVHLQDFVRAPTADGVGRIELGLFARLEQAATPSPLWIYLRIDPERFLYPLIQRWPVPSASAETLLIRREGDAVVFLNSLRHRPDTALRLRLSMRQTTLPAAQVLAGREGIFAGRDYRDVPVLSVLRLITGTPWAMVAKVDREEAYANLATLRAMAVRVLVAFILIGAVALWLWWRGQQQARRAELLERDLKQQRLAERFDYLSRYANDVILLLDAEGKVLEANERALSHYGYSRQAFRQLHLDDLRAPGESERLAPLWAQLPQRDSLVYEVLHRRQNGSVFPVECSVRRIAQGSTLVYQEIIRDITERKRAEEALHEQEHMLNDMSTMAHIGGWRFDPATGQGSWTPECARIHDLPEDAPIDVAAGLGYYKDEHRQTIEAAVRAAGEEGRPYDLELEIVSATGRRKWVRTIGHPVLEQGRVTQVFGAIQDITERKRAEQALREALDTREAVLQSMNDGLVIADPTGMIIDINPAALRLHGFTRKDEALRVLAEYIDFFEVRDLAGEEQPPERWPISRAYQGEVFTHHELRVRRRDTGQTFIGSYSGAPVRDPRGRLLFGIITIRDITEQKLAEEQIRQLAFYDPLTGLANRRLLEERLAVAMAQVKRQGACLAVMVLDLDHFKEINDTLGHATGDALLVEVARRMRDAVRATDTVARSGGDEFILVLSDVESKDAAYLAGKLVARLSEPLHLEKQTLSVSCSLGITLSTGDGDTADALIRRADTAMYQAKQAGRNRYQFFTEEMQRETLSTV</sequence>
<dbReference type="Gene3D" id="3.30.450.20">
    <property type="entry name" value="PAS domain"/>
    <property type="match status" value="3"/>
</dbReference>
<feature type="domain" description="PAS" evidence="3">
    <location>
        <begin position="594"/>
        <end position="642"/>
    </location>
</feature>
<accession>A0A6N8EC56</accession>
<organism evidence="6 7">
    <name type="scientific">Allochromatium palmeri</name>
    <dbReference type="NCBI Taxonomy" id="231048"/>
    <lineage>
        <taxon>Bacteria</taxon>
        <taxon>Pseudomonadati</taxon>
        <taxon>Pseudomonadota</taxon>
        <taxon>Gammaproteobacteria</taxon>
        <taxon>Chromatiales</taxon>
        <taxon>Chromatiaceae</taxon>
        <taxon>Allochromatium</taxon>
    </lineage>
</organism>
<dbReference type="InterPro" id="IPR013656">
    <property type="entry name" value="PAS_4"/>
</dbReference>
<gene>
    <name evidence="6" type="ORF">GJ668_08200</name>
</gene>
<keyword evidence="7" id="KW-1185">Reference proteome</keyword>
<evidence type="ECO:0000256" key="2">
    <source>
        <dbReference type="SAM" id="Phobius"/>
    </source>
</evidence>
<feature type="domain" description="GGDEF" evidence="5">
    <location>
        <begin position="767"/>
        <end position="899"/>
    </location>
</feature>
<dbReference type="CDD" id="cd18774">
    <property type="entry name" value="PDC2_HK_sensor"/>
    <property type="match status" value="1"/>
</dbReference>
<dbReference type="SMART" id="SM00267">
    <property type="entry name" value="GGDEF"/>
    <property type="match status" value="1"/>
</dbReference>
<protein>
    <submittedName>
        <fullName evidence="6">Diguanylate cyclase</fullName>
    </submittedName>
</protein>
<evidence type="ECO:0000259" key="4">
    <source>
        <dbReference type="PROSITE" id="PS50113"/>
    </source>
</evidence>
<feature type="domain" description="PAC" evidence="4">
    <location>
        <begin position="424"/>
        <end position="474"/>
    </location>
</feature>
<dbReference type="PANTHER" id="PTHR46663:SF3">
    <property type="entry name" value="SLL0267 PROTEIN"/>
    <property type="match status" value="1"/>
</dbReference>
<dbReference type="SMART" id="SM00091">
    <property type="entry name" value="PAS"/>
    <property type="match status" value="2"/>
</dbReference>
<evidence type="ECO:0000259" key="5">
    <source>
        <dbReference type="PROSITE" id="PS50887"/>
    </source>
</evidence>
<dbReference type="CDD" id="cd01949">
    <property type="entry name" value="GGDEF"/>
    <property type="match status" value="1"/>
</dbReference>
<dbReference type="InterPro" id="IPR000014">
    <property type="entry name" value="PAS"/>
</dbReference>
<dbReference type="FunFam" id="3.30.70.270:FF:000001">
    <property type="entry name" value="Diguanylate cyclase domain protein"/>
    <property type="match status" value="1"/>
</dbReference>
<feature type="domain" description="PAC" evidence="4">
    <location>
        <begin position="549"/>
        <end position="600"/>
    </location>
</feature>
<dbReference type="PROSITE" id="PS50113">
    <property type="entry name" value="PAC"/>
    <property type="match status" value="3"/>
</dbReference>
<dbReference type="InterPro" id="IPR035965">
    <property type="entry name" value="PAS-like_dom_sf"/>
</dbReference>
<dbReference type="GO" id="GO:0003824">
    <property type="term" value="F:catalytic activity"/>
    <property type="evidence" value="ECO:0007669"/>
    <property type="project" value="UniProtKB-ARBA"/>
</dbReference>
<dbReference type="EMBL" id="WNKT01000013">
    <property type="protein sequence ID" value="MTW21080.1"/>
    <property type="molecule type" value="Genomic_DNA"/>
</dbReference>
<name>A0A6N8EC56_9GAMM</name>
<dbReference type="OrthoDB" id="8553030at2"/>
<evidence type="ECO:0000256" key="1">
    <source>
        <dbReference type="ARBA" id="ARBA00001946"/>
    </source>
</evidence>
<comment type="cofactor">
    <cofactor evidence="1">
        <name>Mg(2+)</name>
        <dbReference type="ChEBI" id="CHEBI:18420"/>
    </cofactor>
</comment>
<feature type="domain" description="PAC" evidence="4">
    <location>
        <begin position="682"/>
        <end position="735"/>
    </location>
</feature>
<dbReference type="Proteomes" id="UP000434044">
    <property type="component" value="Unassembled WGS sequence"/>
</dbReference>
<dbReference type="Pfam" id="PF13426">
    <property type="entry name" value="PAS_9"/>
    <property type="match status" value="2"/>
</dbReference>
<keyword evidence="2" id="KW-0472">Membrane</keyword>
<dbReference type="InterPro" id="IPR000700">
    <property type="entry name" value="PAS-assoc_C"/>
</dbReference>
<reference evidence="6 7" key="1">
    <citation type="submission" date="2019-11" db="EMBL/GenBank/DDBJ databases">
        <title>Whole-genome sequence of the anaerobic purple sulfur bacterium Allochromatium palmeri DSM 15591.</title>
        <authorList>
            <person name="Kyndt J.A."/>
            <person name="Meyer T.E."/>
        </authorList>
    </citation>
    <scope>NUCLEOTIDE SEQUENCE [LARGE SCALE GENOMIC DNA]</scope>
    <source>
        <strain evidence="6 7">DSM 15591</strain>
    </source>
</reference>
<dbReference type="CDD" id="cd00130">
    <property type="entry name" value="PAS"/>
    <property type="match status" value="2"/>
</dbReference>
<dbReference type="AlphaFoldDB" id="A0A6N8EC56"/>
<keyword evidence="2" id="KW-0812">Transmembrane</keyword>
<dbReference type="NCBIfam" id="TIGR00254">
    <property type="entry name" value="GGDEF"/>
    <property type="match status" value="1"/>
</dbReference>
<evidence type="ECO:0000313" key="7">
    <source>
        <dbReference type="Proteomes" id="UP000434044"/>
    </source>
</evidence>
<dbReference type="PANTHER" id="PTHR46663">
    <property type="entry name" value="DIGUANYLATE CYCLASE DGCT-RELATED"/>
    <property type="match status" value="1"/>
</dbReference>
<dbReference type="InterPro" id="IPR001610">
    <property type="entry name" value="PAC"/>
</dbReference>
<dbReference type="InterPro" id="IPR029787">
    <property type="entry name" value="Nucleotide_cyclase"/>
</dbReference>
<dbReference type="SUPFAM" id="SSF55073">
    <property type="entry name" value="Nucleotide cyclase"/>
    <property type="match status" value="1"/>
</dbReference>
<dbReference type="NCBIfam" id="TIGR00229">
    <property type="entry name" value="sensory_box"/>
    <property type="match status" value="3"/>
</dbReference>
<dbReference type="Pfam" id="PF00990">
    <property type="entry name" value="GGDEF"/>
    <property type="match status" value="1"/>
</dbReference>
<dbReference type="SUPFAM" id="SSF55785">
    <property type="entry name" value="PYP-like sensor domain (PAS domain)"/>
    <property type="match status" value="3"/>
</dbReference>
<evidence type="ECO:0000259" key="3">
    <source>
        <dbReference type="PROSITE" id="PS50112"/>
    </source>
</evidence>
<dbReference type="Gene3D" id="2.10.70.100">
    <property type="match status" value="1"/>
</dbReference>
<dbReference type="Pfam" id="PF08448">
    <property type="entry name" value="PAS_4"/>
    <property type="match status" value="1"/>
</dbReference>
<comment type="caution">
    <text evidence="6">The sequence shown here is derived from an EMBL/GenBank/DDBJ whole genome shotgun (WGS) entry which is preliminary data.</text>
</comment>
<dbReference type="InterPro" id="IPR052163">
    <property type="entry name" value="DGC-Regulatory_Protein"/>
</dbReference>
<dbReference type="Gene3D" id="3.30.70.270">
    <property type="match status" value="1"/>
</dbReference>
<proteinExistence type="predicted"/>
<feature type="domain" description="PAS" evidence="3">
    <location>
        <begin position="348"/>
        <end position="392"/>
    </location>
</feature>
<dbReference type="RefSeq" id="WP_155449672.1">
    <property type="nucleotide sequence ID" value="NZ_WNKT01000013.1"/>
</dbReference>
<dbReference type="PROSITE" id="PS50887">
    <property type="entry name" value="GGDEF"/>
    <property type="match status" value="1"/>
</dbReference>
<keyword evidence="2" id="KW-1133">Transmembrane helix</keyword>